<evidence type="ECO:0000256" key="2">
    <source>
        <dbReference type="ARBA" id="ARBA00011881"/>
    </source>
</evidence>
<dbReference type="EMBL" id="FNDZ01000005">
    <property type="protein sequence ID" value="SDI90689.1"/>
    <property type="molecule type" value="Genomic_DNA"/>
</dbReference>
<gene>
    <name evidence="6" type="primary">glsA</name>
    <name evidence="7" type="ORF">SAMN05421804_10574</name>
</gene>
<evidence type="ECO:0000256" key="5">
    <source>
        <dbReference type="ARBA" id="ARBA00049534"/>
    </source>
</evidence>
<proteinExistence type="inferred from homology"/>
<dbReference type="InterPro" id="IPR015868">
    <property type="entry name" value="Glutaminase"/>
</dbReference>
<dbReference type="FunFam" id="3.40.710.10:FF:000005">
    <property type="entry name" value="Glutaminase"/>
    <property type="match status" value="1"/>
</dbReference>
<feature type="binding site" evidence="6">
    <location>
        <position position="259"/>
    </location>
    <ligand>
        <name>substrate</name>
    </ligand>
</feature>
<name>A0A1G8PDX1_9CLOT</name>
<keyword evidence="6" id="KW-0007">Acetylation</keyword>
<dbReference type="NCBIfam" id="TIGR03814">
    <property type="entry name" value="Gln_ase"/>
    <property type="match status" value="1"/>
</dbReference>
<dbReference type="Proteomes" id="UP000183255">
    <property type="component" value="Unassembled WGS sequence"/>
</dbReference>
<evidence type="ECO:0000256" key="4">
    <source>
        <dbReference type="ARBA" id="ARBA00022801"/>
    </source>
</evidence>
<dbReference type="PANTHER" id="PTHR12544:SF29">
    <property type="entry name" value="GLUTAMINASE"/>
    <property type="match status" value="1"/>
</dbReference>
<feature type="binding site" evidence="6">
    <location>
        <position position="165"/>
    </location>
    <ligand>
        <name>substrate</name>
    </ligand>
</feature>
<feature type="binding site" evidence="6">
    <location>
        <position position="113"/>
    </location>
    <ligand>
        <name>substrate</name>
    </ligand>
</feature>
<protein>
    <recommendedName>
        <fullName evidence="3 6">Glutaminase</fullName>
        <ecNumber evidence="3 6">3.5.1.2</ecNumber>
    </recommendedName>
</protein>
<organism evidence="7 8">
    <name type="scientific">Proteiniclasticum ruminis</name>
    <dbReference type="NCBI Taxonomy" id="398199"/>
    <lineage>
        <taxon>Bacteria</taxon>
        <taxon>Bacillati</taxon>
        <taxon>Bacillota</taxon>
        <taxon>Clostridia</taxon>
        <taxon>Eubacteriales</taxon>
        <taxon>Clostridiaceae</taxon>
        <taxon>Proteiniclasticum</taxon>
    </lineage>
</organism>
<dbReference type="HAMAP" id="MF_00313">
    <property type="entry name" value="Glutaminase"/>
    <property type="match status" value="1"/>
</dbReference>
<reference evidence="7 8" key="1">
    <citation type="submission" date="2016-10" db="EMBL/GenBank/DDBJ databases">
        <authorList>
            <person name="de Groot N.N."/>
        </authorList>
    </citation>
    <scope>NUCLEOTIDE SEQUENCE [LARGE SCALE GENOMIC DNA]</scope>
    <source>
        <strain evidence="7 8">CGMCC 1.5058</strain>
    </source>
</reference>
<feature type="binding site" evidence="6">
    <location>
        <position position="241"/>
    </location>
    <ligand>
        <name>substrate</name>
    </ligand>
</feature>
<dbReference type="InterPro" id="IPR012338">
    <property type="entry name" value="Beta-lactam/transpept-like"/>
</dbReference>
<feature type="binding site" evidence="6">
    <location>
        <position position="61"/>
    </location>
    <ligand>
        <name>substrate</name>
    </ligand>
</feature>
<feature type="binding site" evidence="6">
    <location>
        <position position="158"/>
    </location>
    <ligand>
        <name>substrate</name>
    </ligand>
</feature>
<evidence type="ECO:0000256" key="6">
    <source>
        <dbReference type="HAMAP-Rule" id="MF_00313"/>
    </source>
</evidence>
<evidence type="ECO:0000256" key="1">
    <source>
        <dbReference type="ARBA" id="ARBA00011076"/>
    </source>
</evidence>
<dbReference type="PANTHER" id="PTHR12544">
    <property type="entry name" value="GLUTAMINASE"/>
    <property type="match status" value="1"/>
</dbReference>
<evidence type="ECO:0000256" key="3">
    <source>
        <dbReference type="ARBA" id="ARBA00012918"/>
    </source>
</evidence>
<comment type="subunit">
    <text evidence="2 6">Homotetramer.</text>
</comment>
<dbReference type="RefSeq" id="WP_031576586.1">
    <property type="nucleotide sequence ID" value="NZ_FNDZ01000005.1"/>
</dbReference>
<evidence type="ECO:0000313" key="8">
    <source>
        <dbReference type="Proteomes" id="UP000183255"/>
    </source>
</evidence>
<evidence type="ECO:0000313" key="7">
    <source>
        <dbReference type="EMBL" id="SDI90689.1"/>
    </source>
</evidence>
<dbReference type="Gene3D" id="3.40.710.10">
    <property type="entry name" value="DD-peptidase/beta-lactamase superfamily"/>
    <property type="match status" value="1"/>
</dbReference>
<dbReference type="GO" id="GO:0006537">
    <property type="term" value="P:glutamate biosynthetic process"/>
    <property type="evidence" value="ECO:0007669"/>
    <property type="project" value="TreeGrafter"/>
</dbReference>
<comment type="similarity">
    <text evidence="1 6">Belongs to the glutaminase family.</text>
</comment>
<dbReference type="AlphaFoldDB" id="A0A1G8PDX1"/>
<accession>A0A1G8PDX1</accession>
<dbReference type="EC" id="3.5.1.2" evidence="3 6"/>
<feature type="binding site" evidence="6">
    <location>
        <position position="189"/>
    </location>
    <ligand>
        <name>substrate</name>
    </ligand>
</feature>
<dbReference type="GO" id="GO:0006543">
    <property type="term" value="P:L-glutamine catabolic process"/>
    <property type="evidence" value="ECO:0007669"/>
    <property type="project" value="TreeGrafter"/>
</dbReference>
<dbReference type="SUPFAM" id="SSF56601">
    <property type="entry name" value="beta-lactamase/transpeptidase-like"/>
    <property type="match status" value="1"/>
</dbReference>
<keyword evidence="4 6" id="KW-0378">Hydrolase</keyword>
<sequence length="305" mass="33144">MDIFLDKALQKGEDVAPLGQVATYIPELAKGSVSDVGFALMDLDGHLYTKGQAEKNFTLQSITKVITLLLALEDLGKEKVFTHVHMEPTGDPFNSIMSFEVKNPEKPFNPMINAGAMVVTSLIHGETKEEKIRRILDFSGRLMGKEQVRFDQEVYLSEKETGHRNRSLAYFMKSTGIMKGDVEDILDLYFMQCSILGNCVDIACIGAVLASNGIHPITKERVVKKEHARIVKTIMTTCGMYDASGEFAVACGIPAKSGVGGGILGAVPGRYGVGVFGPALDKKGNSIAGIEMLISLSKDLDFTIF</sequence>
<dbReference type="GO" id="GO:0004359">
    <property type="term" value="F:glutaminase activity"/>
    <property type="evidence" value="ECO:0007669"/>
    <property type="project" value="UniProtKB-UniRule"/>
</dbReference>
<comment type="catalytic activity">
    <reaction evidence="5 6">
        <text>L-glutamine + H2O = L-glutamate + NH4(+)</text>
        <dbReference type="Rhea" id="RHEA:15889"/>
        <dbReference type="ChEBI" id="CHEBI:15377"/>
        <dbReference type="ChEBI" id="CHEBI:28938"/>
        <dbReference type="ChEBI" id="CHEBI:29985"/>
        <dbReference type="ChEBI" id="CHEBI:58359"/>
        <dbReference type="EC" id="3.5.1.2"/>
    </reaction>
</comment>
<dbReference type="Pfam" id="PF04960">
    <property type="entry name" value="Glutaminase"/>
    <property type="match status" value="1"/>
</dbReference>